<dbReference type="Gene3D" id="3.40.50.10750">
    <property type="entry name" value="Isocitrate/Isopropylmalate dehydrogenase-like"/>
    <property type="match status" value="1"/>
</dbReference>
<keyword evidence="1" id="KW-0808">Transferase</keyword>
<keyword evidence="2" id="KW-0012">Acyltransferase</keyword>
<dbReference type="InterPro" id="IPR042113">
    <property type="entry name" value="P_AcTrfase_dom1"/>
</dbReference>
<gene>
    <name evidence="4" type="primary">maeB'</name>
    <name evidence="4" type="ORF">Rifp1Sym_ax00330</name>
</gene>
<name>G2DC35_9GAMM</name>
<organism evidence="4 5">
    <name type="scientific">endosymbiont of Riftia pachyptila</name>
    <name type="common">vent Ph05</name>
    <dbReference type="NCBI Taxonomy" id="1048808"/>
    <lineage>
        <taxon>Bacteria</taxon>
        <taxon>Pseudomonadati</taxon>
        <taxon>Pseudomonadota</taxon>
        <taxon>Gammaproteobacteria</taxon>
        <taxon>sulfur-oxidizing symbionts</taxon>
    </lineage>
</organism>
<dbReference type="EMBL" id="AFOC01000025">
    <property type="protein sequence ID" value="EGV51845.1"/>
    <property type="molecule type" value="Genomic_DNA"/>
</dbReference>
<keyword evidence="4" id="KW-0560">Oxidoreductase</keyword>
<protein>
    <submittedName>
        <fullName evidence="4">NADP-dependent malic enzyme</fullName>
        <ecNumber evidence="4">1.1.1.40</ecNumber>
    </submittedName>
</protein>
<evidence type="ECO:0000256" key="1">
    <source>
        <dbReference type="ARBA" id="ARBA00022679"/>
    </source>
</evidence>
<dbReference type="PANTHER" id="PTHR43356:SF3">
    <property type="entry name" value="PHOSPHATE ACETYLTRANSFERASE"/>
    <property type="match status" value="1"/>
</dbReference>
<dbReference type="PANTHER" id="PTHR43356">
    <property type="entry name" value="PHOSPHATE ACETYLTRANSFERASE"/>
    <property type="match status" value="1"/>
</dbReference>
<dbReference type="InterPro" id="IPR042112">
    <property type="entry name" value="P_AcTrfase_dom2"/>
</dbReference>
<dbReference type="InterPro" id="IPR002505">
    <property type="entry name" value="PTA_PTB"/>
</dbReference>
<comment type="caution">
    <text evidence="4">The sequence shown here is derived from an EMBL/GenBank/DDBJ whole genome shotgun (WGS) entry which is preliminary data.</text>
</comment>
<dbReference type="PATRIC" id="fig|1048808.3.peg.1159"/>
<evidence type="ECO:0000313" key="5">
    <source>
        <dbReference type="Proteomes" id="UP000004491"/>
    </source>
</evidence>
<evidence type="ECO:0000313" key="4">
    <source>
        <dbReference type="EMBL" id="EGV51845.1"/>
    </source>
</evidence>
<accession>G2DC35</accession>
<proteinExistence type="predicted"/>
<dbReference type="Proteomes" id="UP000004491">
    <property type="component" value="Unassembled WGS sequence"/>
</dbReference>
<evidence type="ECO:0000256" key="2">
    <source>
        <dbReference type="ARBA" id="ARBA00023315"/>
    </source>
</evidence>
<dbReference type="Pfam" id="PF01515">
    <property type="entry name" value="PTA_PTB"/>
    <property type="match status" value="1"/>
</dbReference>
<sequence>MRTNSSVLAAMLLLEGDADALICGLVGRYRHHLEKIQDIIGPADGVKKLTSMSVLVLDSATLFITDSYVQEEPEAEDIAEIVRLCADEVRWFGVEPKAALLSHSNFGSHDSRSSRKMQQALKIVRTNLPELEIDGEMHADLALDATLRTLRFPDSGLAGAANLLVMPNQDAANIAFNMLKVLGDGITIGPVLVGAAGSAHIVTPSITVRGLLNMTALASVRAR</sequence>
<dbReference type="AlphaFoldDB" id="G2DC35"/>
<evidence type="ECO:0000259" key="3">
    <source>
        <dbReference type="Pfam" id="PF01515"/>
    </source>
</evidence>
<dbReference type="Gene3D" id="3.40.50.10950">
    <property type="match status" value="1"/>
</dbReference>
<dbReference type="InterPro" id="IPR050500">
    <property type="entry name" value="Phos_Acetyltrans/Butyryltrans"/>
</dbReference>
<dbReference type="GO" id="GO:0004473">
    <property type="term" value="F:malate dehydrogenase (decarboxylating) (NADP+) activity"/>
    <property type="evidence" value="ECO:0007669"/>
    <property type="project" value="UniProtKB-EC"/>
</dbReference>
<reference evidence="4" key="1">
    <citation type="journal article" date="2011" name="ISME J.">
        <title>The endosymbionts of the deep-sea tubeworms Riftia pachyptila and Tevnia jerichonana share an identical physiology as revealed by proteogenomic analyses.</title>
        <authorList>
            <person name="Gardebrecht A."/>
            <person name="Markert S."/>
            <person name="Felbeck H."/>
            <person name="Thuermer A."/>
            <person name="Albrecht D."/>
            <person name="Wollherr A."/>
            <person name="Kabisch J."/>
            <person name="Lehmann R."/>
            <person name="Daniel R."/>
            <person name="Liesegang H."/>
            <person name="Hecker M."/>
            <person name="Sievert S.M."/>
            <person name="Schweder T."/>
        </authorList>
    </citation>
    <scope>NUCLEOTIDE SEQUENCE [LARGE SCALE GENOMIC DNA]</scope>
</reference>
<dbReference type="GO" id="GO:0016746">
    <property type="term" value="F:acyltransferase activity"/>
    <property type="evidence" value="ECO:0007669"/>
    <property type="project" value="UniProtKB-KW"/>
</dbReference>
<feature type="domain" description="Phosphate acetyl/butaryl transferase" evidence="3">
    <location>
        <begin position="4"/>
        <end position="218"/>
    </location>
</feature>
<dbReference type="EC" id="1.1.1.40" evidence="4"/>
<dbReference type="SUPFAM" id="SSF53659">
    <property type="entry name" value="Isocitrate/Isopropylmalate dehydrogenase-like"/>
    <property type="match status" value="1"/>
</dbReference>
<keyword evidence="5" id="KW-1185">Reference proteome</keyword>